<organism evidence="1 2">
    <name type="scientific">Nicotiana tabacum</name>
    <name type="common">Common tobacco</name>
    <dbReference type="NCBI Taxonomy" id="4097"/>
    <lineage>
        <taxon>Eukaryota</taxon>
        <taxon>Viridiplantae</taxon>
        <taxon>Streptophyta</taxon>
        <taxon>Embryophyta</taxon>
        <taxon>Tracheophyta</taxon>
        <taxon>Spermatophyta</taxon>
        <taxon>Magnoliopsida</taxon>
        <taxon>eudicotyledons</taxon>
        <taxon>Gunneridae</taxon>
        <taxon>Pentapetalae</taxon>
        <taxon>asterids</taxon>
        <taxon>lamiids</taxon>
        <taxon>Solanales</taxon>
        <taxon>Solanaceae</taxon>
        <taxon>Nicotianoideae</taxon>
        <taxon>Nicotianeae</taxon>
        <taxon>Nicotiana</taxon>
    </lineage>
</organism>
<sequence length="167" mass="18613">MVATALINMYAKCGRIDDAFRVFKVMPRRNIVTWNTMLSGLAMQGKGDMVLHLFAQMFREVKPDDVTFASLLSACSHSGLVVQGRHLIYSLESSYGIKLSAENYSCIVDLLGRAGHLEEAESRIRRMLIAPHEVVLGSLLGSCSVHKNLELGECLMKERKTRDLAIK</sequence>
<keyword evidence="1" id="KW-1185">Reference proteome</keyword>
<name>A0AC58TNV9_TOBAC</name>
<dbReference type="Proteomes" id="UP000790787">
    <property type="component" value="Chromosome 22"/>
</dbReference>
<reference evidence="1" key="1">
    <citation type="journal article" date="2014" name="Nat. Commun.">
        <title>The tobacco genome sequence and its comparison with those of tomato and potato.</title>
        <authorList>
            <person name="Sierro N."/>
            <person name="Battey J.N."/>
            <person name="Ouadi S."/>
            <person name="Bakaher N."/>
            <person name="Bovet L."/>
            <person name="Willig A."/>
            <person name="Goepfert S."/>
            <person name="Peitsch M.C."/>
            <person name="Ivanov N.V."/>
        </authorList>
    </citation>
    <scope>NUCLEOTIDE SEQUENCE [LARGE SCALE GENOMIC DNA]</scope>
</reference>
<dbReference type="RefSeq" id="XP_075098914.1">
    <property type="nucleotide sequence ID" value="XM_075242813.1"/>
</dbReference>
<evidence type="ECO:0000313" key="1">
    <source>
        <dbReference type="Proteomes" id="UP000790787"/>
    </source>
</evidence>
<gene>
    <name evidence="2" type="primary">LOC142175813</name>
</gene>
<protein>
    <submittedName>
        <fullName evidence="2">Pentatricopeptide repeat-containing protein At5g15340, mitochondrial-like</fullName>
    </submittedName>
</protein>
<reference evidence="2" key="2">
    <citation type="submission" date="2025-08" db="UniProtKB">
        <authorList>
            <consortium name="RefSeq"/>
        </authorList>
    </citation>
    <scope>IDENTIFICATION</scope>
    <source>
        <tissue evidence="2">Leaf</tissue>
    </source>
</reference>
<proteinExistence type="predicted"/>
<accession>A0AC58TNV9</accession>
<evidence type="ECO:0000313" key="2">
    <source>
        <dbReference type="RefSeq" id="XP_075098914.1"/>
    </source>
</evidence>